<evidence type="ECO:0000256" key="1">
    <source>
        <dbReference type="SAM" id="MobiDB-lite"/>
    </source>
</evidence>
<feature type="compositionally biased region" description="Basic and acidic residues" evidence="1">
    <location>
        <begin position="1"/>
        <end position="17"/>
    </location>
</feature>
<evidence type="ECO:0000313" key="3">
    <source>
        <dbReference type="Proteomes" id="UP000284375"/>
    </source>
</evidence>
<keyword evidence="3" id="KW-1185">Reference proteome</keyword>
<feature type="region of interest" description="Disordered" evidence="1">
    <location>
        <begin position="311"/>
        <end position="340"/>
    </location>
</feature>
<dbReference type="AlphaFoldDB" id="A0A423WPI9"/>
<sequence length="340" mass="36147">MSDFNGFREDDTADKATMEPAAAASVAGHPTAAGPVNPRKRKKSSRAPQKKRGPAQGYRSALHTLRESAAAWGAALNLIPSLGPVVEGYLKQPEGKRLIQVIKDPTQQEFFIQAWQQSGVFKTFFGDESSEENPSTTPDGAATSAPTAPTILSMLQLPDGSNQGHIPPDSGSVISPPPPPEPQLSQAPQLDNTAMSKFEGSNPFNFGPSPASSSQDGTNRPRPPSMTGRMKQRTESISFSDIVARDAARPSHGFSQTLGSLGFAPNETLEDFLDLSFNPEPIDQPVEQDNVLGSEDDQKAYYELLMGRRFGGDGGEVTGPSPTAVPPADGSEELEPFATA</sequence>
<feature type="region of interest" description="Disordered" evidence="1">
    <location>
        <begin position="125"/>
        <end position="238"/>
    </location>
</feature>
<comment type="caution">
    <text evidence="2">The sequence shown here is derived from an EMBL/GenBank/DDBJ whole genome shotgun (WGS) entry which is preliminary data.</text>
</comment>
<gene>
    <name evidence="2" type="ORF">VSDG_00325</name>
</gene>
<dbReference type="OrthoDB" id="2534600at2759"/>
<feature type="compositionally biased region" description="Basic residues" evidence="1">
    <location>
        <begin position="38"/>
        <end position="53"/>
    </location>
</feature>
<organism evidence="2 3">
    <name type="scientific">Cytospora chrysosperma</name>
    <name type="common">Cytospora canker fungus</name>
    <name type="synonym">Sphaeria chrysosperma</name>
    <dbReference type="NCBI Taxonomy" id="252740"/>
    <lineage>
        <taxon>Eukaryota</taxon>
        <taxon>Fungi</taxon>
        <taxon>Dikarya</taxon>
        <taxon>Ascomycota</taxon>
        <taxon>Pezizomycotina</taxon>
        <taxon>Sordariomycetes</taxon>
        <taxon>Sordariomycetidae</taxon>
        <taxon>Diaporthales</taxon>
        <taxon>Cytosporaceae</taxon>
        <taxon>Cytospora</taxon>
    </lineage>
</organism>
<dbReference type="EMBL" id="LJZO01000001">
    <property type="protein sequence ID" value="ROW05333.1"/>
    <property type="molecule type" value="Genomic_DNA"/>
</dbReference>
<dbReference type="STRING" id="252740.A0A423WPI9"/>
<accession>A0A423WPI9</accession>
<feature type="compositionally biased region" description="Acidic residues" evidence="1">
    <location>
        <begin position="330"/>
        <end position="340"/>
    </location>
</feature>
<reference evidence="2 3" key="1">
    <citation type="submission" date="2015-09" db="EMBL/GenBank/DDBJ databases">
        <title>Host preference determinants of Valsa canker pathogens revealed by comparative genomics.</title>
        <authorList>
            <person name="Yin Z."/>
            <person name="Huang L."/>
        </authorList>
    </citation>
    <scope>NUCLEOTIDE SEQUENCE [LARGE SCALE GENOMIC DNA]</scope>
    <source>
        <strain evidence="2 3">YSFL</strain>
    </source>
</reference>
<dbReference type="Proteomes" id="UP000284375">
    <property type="component" value="Unassembled WGS sequence"/>
</dbReference>
<protein>
    <submittedName>
        <fullName evidence="2">Uncharacterized protein</fullName>
    </submittedName>
</protein>
<proteinExistence type="predicted"/>
<feature type="region of interest" description="Disordered" evidence="1">
    <location>
        <begin position="1"/>
        <end position="60"/>
    </location>
</feature>
<name>A0A423WPI9_CYTCH</name>
<evidence type="ECO:0000313" key="2">
    <source>
        <dbReference type="EMBL" id="ROW05333.1"/>
    </source>
</evidence>